<evidence type="ECO:0000313" key="3">
    <source>
        <dbReference type="EMBL" id="KAG2933407.1"/>
    </source>
</evidence>
<protein>
    <submittedName>
        <fullName evidence="4">Uncharacterized protein</fullName>
    </submittedName>
</protein>
<comment type="caution">
    <text evidence="4">The sequence shown here is derived from an EMBL/GenBank/DDBJ whole genome shotgun (WGS) entry which is preliminary data.</text>
</comment>
<dbReference type="Proteomes" id="UP000760860">
    <property type="component" value="Unassembled WGS sequence"/>
</dbReference>
<dbReference type="Proteomes" id="UP000697107">
    <property type="component" value="Unassembled WGS sequence"/>
</dbReference>
<reference evidence="4" key="1">
    <citation type="submission" date="2018-10" db="EMBL/GenBank/DDBJ databases">
        <title>Effector identification in a new, highly contiguous assembly of the strawberry crown rot pathogen Phytophthora cactorum.</title>
        <authorList>
            <person name="Armitage A.D."/>
            <person name="Nellist C.F."/>
            <person name="Bates H."/>
            <person name="Vickerstaff R.J."/>
            <person name="Harrison R.J."/>
        </authorList>
    </citation>
    <scope>NUCLEOTIDE SEQUENCE</scope>
    <source>
        <strain evidence="2">4032</strain>
        <strain evidence="3">4040</strain>
        <strain evidence="4">P415</strain>
        <strain evidence="5">P421</strain>
    </source>
</reference>
<dbReference type="EMBL" id="RCMK01000363">
    <property type="protein sequence ID" value="KAG2933407.1"/>
    <property type="molecule type" value="Genomic_DNA"/>
</dbReference>
<feature type="region of interest" description="Disordered" evidence="1">
    <location>
        <begin position="1"/>
        <end position="23"/>
    </location>
</feature>
<evidence type="ECO:0000313" key="2">
    <source>
        <dbReference type="EMBL" id="KAG2896349.1"/>
    </source>
</evidence>
<proteinExistence type="predicted"/>
<evidence type="ECO:0000313" key="5">
    <source>
        <dbReference type="EMBL" id="KAG3216838.1"/>
    </source>
</evidence>
<feature type="region of interest" description="Disordered" evidence="1">
    <location>
        <begin position="43"/>
        <end position="71"/>
    </location>
</feature>
<gene>
    <name evidence="2" type="ORF">PC115_g17529</name>
    <name evidence="3" type="ORF">PC117_g12870</name>
    <name evidence="4" type="ORF">PC118_g14234</name>
    <name evidence="5" type="ORF">PC129_g12313</name>
</gene>
<evidence type="ECO:0000313" key="6">
    <source>
        <dbReference type="Proteomes" id="UP000697107"/>
    </source>
</evidence>
<dbReference type="AlphaFoldDB" id="A0A8T1FGI8"/>
<evidence type="ECO:0000256" key="1">
    <source>
        <dbReference type="SAM" id="MobiDB-lite"/>
    </source>
</evidence>
<accession>A0A8T1FGI8</accession>
<dbReference type="Proteomes" id="UP000736787">
    <property type="component" value="Unassembled WGS sequence"/>
</dbReference>
<dbReference type="Proteomes" id="UP000774804">
    <property type="component" value="Unassembled WGS sequence"/>
</dbReference>
<organism evidence="4 6">
    <name type="scientific">Phytophthora cactorum</name>
    <dbReference type="NCBI Taxonomy" id="29920"/>
    <lineage>
        <taxon>Eukaryota</taxon>
        <taxon>Sar</taxon>
        <taxon>Stramenopiles</taxon>
        <taxon>Oomycota</taxon>
        <taxon>Peronosporomycetes</taxon>
        <taxon>Peronosporales</taxon>
        <taxon>Peronosporaceae</taxon>
        <taxon>Phytophthora</taxon>
    </lineage>
</organism>
<sequence>MTDVVNDASGARPATPDRSDGQKICLRNERQWYEQALACALKQTAPDEGQDPPSGVDPESSHFGCCPVEGG</sequence>
<dbReference type="EMBL" id="RCMV01000460">
    <property type="protein sequence ID" value="KAG3216838.1"/>
    <property type="molecule type" value="Genomic_DNA"/>
</dbReference>
<dbReference type="EMBL" id="RCML01000512">
    <property type="protein sequence ID" value="KAG2974954.1"/>
    <property type="molecule type" value="Genomic_DNA"/>
</dbReference>
<name>A0A8T1FGI8_9STRA</name>
<dbReference type="EMBL" id="RCMI01000839">
    <property type="protein sequence ID" value="KAG2896349.1"/>
    <property type="molecule type" value="Genomic_DNA"/>
</dbReference>
<evidence type="ECO:0000313" key="4">
    <source>
        <dbReference type="EMBL" id="KAG2974954.1"/>
    </source>
</evidence>